<evidence type="ECO:0000256" key="4">
    <source>
        <dbReference type="ARBA" id="ARBA00022777"/>
    </source>
</evidence>
<dbReference type="PROSITE" id="PS50011">
    <property type="entry name" value="PROTEIN_KINASE_DOM"/>
    <property type="match status" value="1"/>
</dbReference>
<dbReference type="Proteomes" id="UP001314263">
    <property type="component" value="Unassembled WGS sequence"/>
</dbReference>
<sequence>MAHPHVIQFREVLECQGLVGLVMEYAAGGALSALISARCGLPEPAARWFFQQVVIAVDFCHQKGFACQDIKLENVLIVNDARTLVKLCISRCSQGTKLHSPPGSLLRLPPTVAPEILLSAHSGSMYDGQRADMWSLGVLLFTMLTGHYPFSAQKPSSAASTSYVRSLLMGGQLRDLQQCVALGISKQCMDLLTRLLQQDPKARCRMKDVLNHPWFLSDLPPGATSTNKEPKLHISQPPC</sequence>
<dbReference type="GO" id="GO:0004674">
    <property type="term" value="F:protein serine/threonine kinase activity"/>
    <property type="evidence" value="ECO:0007669"/>
    <property type="project" value="UniProtKB-KW"/>
</dbReference>
<dbReference type="PANTHER" id="PTHR24346:SF82">
    <property type="entry name" value="KP78A-RELATED"/>
    <property type="match status" value="1"/>
</dbReference>
<accession>A0AAV1I1R3</accession>
<keyword evidence="5" id="KW-0067">ATP-binding</keyword>
<dbReference type="InterPro" id="IPR000719">
    <property type="entry name" value="Prot_kinase_dom"/>
</dbReference>
<evidence type="ECO:0000313" key="7">
    <source>
        <dbReference type="EMBL" id="CAK0774498.1"/>
    </source>
</evidence>
<evidence type="ECO:0000313" key="8">
    <source>
        <dbReference type="Proteomes" id="UP001314263"/>
    </source>
</evidence>
<name>A0AAV1I1R3_9CHLO</name>
<evidence type="ECO:0000256" key="5">
    <source>
        <dbReference type="ARBA" id="ARBA00022840"/>
    </source>
</evidence>
<reference evidence="7 8" key="1">
    <citation type="submission" date="2023-10" db="EMBL/GenBank/DDBJ databases">
        <authorList>
            <person name="Maclean D."/>
            <person name="Macfadyen A."/>
        </authorList>
    </citation>
    <scope>NUCLEOTIDE SEQUENCE [LARGE SCALE GENOMIC DNA]</scope>
</reference>
<proteinExistence type="predicted"/>
<dbReference type="SUPFAM" id="SSF56112">
    <property type="entry name" value="Protein kinase-like (PK-like)"/>
    <property type="match status" value="1"/>
</dbReference>
<keyword evidence="3" id="KW-0547">Nucleotide-binding</keyword>
<evidence type="ECO:0000256" key="1">
    <source>
        <dbReference type="ARBA" id="ARBA00022527"/>
    </source>
</evidence>
<dbReference type="SMART" id="SM00220">
    <property type="entry name" value="S_TKc"/>
    <property type="match status" value="1"/>
</dbReference>
<keyword evidence="4" id="KW-0418">Kinase</keyword>
<keyword evidence="2" id="KW-0808">Transferase</keyword>
<gene>
    <name evidence="7" type="ORF">CVIRNUC_004174</name>
</gene>
<dbReference type="GO" id="GO:0035556">
    <property type="term" value="P:intracellular signal transduction"/>
    <property type="evidence" value="ECO:0007669"/>
    <property type="project" value="TreeGrafter"/>
</dbReference>
<organism evidence="7 8">
    <name type="scientific">Coccomyxa viridis</name>
    <dbReference type="NCBI Taxonomy" id="1274662"/>
    <lineage>
        <taxon>Eukaryota</taxon>
        <taxon>Viridiplantae</taxon>
        <taxon>Chlorophyta</taxon>
        <taxon>core chlorophytes</taxon>
        <taxon>Trebouxiophyceae</taxon>
        <taxon>Trebouxiophyceae incertae sedis</taxon>
        <taxon>Coccomyxaceae</taxon>
        <taxon>Coccomyxa</taxon>
    </lineage>
</organism>
<evidence type="ECO:0000259" key="6">
    <source>
        <dbReference type="PROSITE" id="PS50011"/>
    </source>
</evidence>
<feature type="domain" description="Protein kinase" evidence="6">
    <location>
        <begin position="1"/>
        <end position="215"/>
    </location>
</feature>
<dbReference type="GO" id="GO:0005737">
    <property type="term" value="C:cytoplasm"/>
    <property type="evidence" value="ECO:0007669"/>
    <property type="project" value="TreeGrafter"/>
</dbReference>
<dbReference type="InterPro" id="IPR011009">
    <property type="entry name" value="Kinase-like_dom_sf"/>
</dbReference>
<dbReference type="GO" id="GO:0005524">
    <property type="term" value="F:ATP binding"/>
    <property type="evidence" value="ECO:0007669"/>
    <property type="project" value="UniProtKB-KW"/>
</dbReference>
<dbReference type="PANTHER" id="PTHR24346">
    <property type="entry name" value="MAP/MICROTUBULE AFFINITY-REGULATING KINASE"/>
    <property type="match status" value="1"/>
</dbReference>
<protein>
    <recommendedName>
        <fullName evidence="6">Protein kinase domain-containing protein</fullName>
    </recommendedName>
</protein>
<dbReference type="AlphaFoldDB" id="A0AAV1I1R3"/>
<dbReference type="Pfam" id="PF00069">
    <property type="entry name" value="Pkinase"/>
    <property type="match status" value="1"/>
</dbReference>
<evidence type="ECO:0000256" key="3">
    <source>
        <dbReference type="ARBA" id="ARBA00022741"/>
    </source>
</evidence>
<dbReference type="EMBL" id="CAUYUE010000005">
    <property type="protein sequence ID" value="CAK0774498.1"/>
    <property type="molecule type" value="Genomic_DNA"/>
</dbReference>
<dbReference type="Gene3D" id="1.10.510.10">
    <property type="entry name" value="Transferase(Phosphotransferase) domain 1"/>
    <property type="match status" value="1"/>
</dbReference>
<keyword evidence="8" id="KW-1185">Reference proteome</keyword>
<evidence type="ECO:0000256" key="2">
    <source>
        <dbReference type="ARBA" id="ARBA00022679"/>
    </source>
</evidence>
<keyword evidence="1" id="KW-0723">Serine/threonine-protein kinase</keyword>
<comment type="caution">
    <text evidence="7">The sequence shown here is derived from an EMBL/GenBank/DDBJ whole genome shotgun (WGS) entry which is preliminary data.</text>
</comment>